<keyword evidence="3" id="KW-1185">Reference proteome</keyword>
<accession>A0A1Y6EEY7</accession>
<organism evidence="2 3">
    <name type="scientific">Altererythrobacter xiamenensis</name>
    <dbReference type="NCBI Taxonomy" id="1316679"/>
    <lineage>
        <taxon>Bacteria</taxon>
        <taxon>Pseudomonadati</taxon>
        <taxon>Pseudomonadota</taxon>
        <taxon>Alphaproteobacteria</taxon>
        <taxon>Sphingomonadales</taxon>
        <taxon>Erythrobacteraceae</taxon>
        <taxon>Altererythrobacter</taxon>
    </lineage>
</organism>
<dbReference type="Proteomes" id="UP000194420">
    <property type="component" value="Unassembled WGS sequence"/>
</dbReference>
<dbReference type="EMBL" id="FXWG01000001">
    <property type="protein sequence ID" value="SMQ61147.1"/>
    <property type="molecule type" value="Genomic_DNA"/>
</dbReference>
<sequence length="69" mass="7301">MSVVLSIVMLAALALLVGAFVLWKRTGDTKKALLMVFLAAIAALNVAIWTVPDSSGDAPIDKLSESERT</sequence>
<gene>
    <name evidence="2" type="ORF">SAMN06297468_0516</name>
</gene>
<dbReference type="RefSeq" id="WP_086436447.1">
    <property type="nucleotide sequence ID" value="NZ_FXWG01000001.1"/>
</dbReference>
<proteinExistence type="predicted"/>
<evidence type="ECO:0000256" key="1">
    <source>
        <dbReference type="SAM" id="Phobius"/>
    </source>
</evidence>
<evidence type="ECO:0000313" key="3">
    <source>
        <dbReference type="Proteomes" id="UP000194420"/>
    </source>
</evidence>
<keyword evidence="1" id="KW-0812">Transmembrane</keyword>
<keyword evidence="1" id="KW-0472">Membrane</keyword>
<dbReference type="AlphaFoldDB" id="A0A1Y6EEY7"/>
<keyword evidence="1" id="KW-1133">Transmembrane helix</keyword>
<dbReference type="OrthoDB" id="7581964at2"/>
<reference evidence="3" key="1">
    <citation type="submission" date="2017-04" db="EMBL/GenBank/DDBJ databases">
        <authorList>
            <person name="Varghese N."/>
            <person name="Submissions S."/>
        </authorList>
    </citation>
    <scope>NUCLEOTIDE SEQUENCE [LARGE SCALE GENOMIC DNA]</scope>
</reference>
<protein>
    <submittedName>
        <fullName evidence="2">Uncharacterized protein</fullName>
    </submittedName>
</protein>
<name>A0A1Y6EEY7_9SPHN</name>
<feature type="transmembrane region" description="Helical" evidence="1">
    <location>
        <begin position="32"/>
        <end position="51"/>
    </location>
</feature>
<evidence type="ECO:0000313" key="2">
    <source>
        <dbReference type="EMBL" id="SMQ61147.1"/>
    </source>
</evidence>
<feature type="transmembrane region" description="Helical" evidence="1">
    <location>
        <begin position="6"/>
        <end position="23"/>
    </location>
</feature>